<dbReference type="GO" id="GO:0004252">
    <property type="term" value="F:serine-type endopeptidase activity"/>
    <property type="evidence" value="ECO:0007669"/>
    <property type="project" value="UniProtKB-EC"/>
</dbReference>
<evidence type="ECO:0000259" key="12">
    <source>
        <dbReference type="PROSITE" id="PS50240"/>
    </source>
</evidence>
<reference evidence="13 14" key="1">
    <citation type="journal article" date="2007" name="Nature">
        <title>Evolution of genes and genomes on the Drosophila phylogeny.</title>
        <authorList>
            <consortium name="Drosophila 12 Genomes Consortium"/>
            <person name="Clark A.G."/>
            <person name="Eisen M.B."/>
            <person name="Smith D.R."/>
            <person name="Bergman C.M."/>
            <person name="Oliver B."/>
            <person name="Markow T.A."/>
            <person name="Kaufman T.C."/>
            <person name="Kellis M."/>
            <person name="Gelbart W."/>
            <person name="Iyer V.N."/>
            <person name="Pollard D.A."/>
            <person name="Sackton T.B."/>
            <person name="Larracuente A.M."/>
            <person name="Singh N.D."/>
            <person name="Abad J.P."/>
            <person name="Abt D.N."/>
            <person name="Adryan B."/>
            <person name="Aguade M."/>
            <person name="Akashi H."/>
            <person name="Anderson W.W."/>
            <person name="Aquadro C.F."/>
            <person name="Ardell D.H."/>
            <person name="Arguello R."/>
            <person name="Artieri C.G."/>
            <person name="Barbash D.A."/>
            <person name="Barker D."/>
            <person name="Barsanti P."/>
            <person name="Batterham P."/>
            <person name="Batzoglou S."/>
            <person name="Begun D."/>
            <person name="Bhutkar A."/>
            <person name="Blanco E."/>
            <person name="Bosak S.A."/>
            <person name="Bradley R.K."/>
            <person name="Brand A.D."/>
            <person name="Brent M.R."/>
            <person name="Brooks A.N."/>
            <person name="Brown R.H."/>
            <person name="Butlin R.K."/>
            <person name="Caggese C."/>
            <person name="Calvi B.R."/>
            <person name="Bernardo de Carvalho A."/>
            <person name="Caspi A."/>
            <person name="Castrezana S."/>
            <person name="Celniker S.E."/>
            <person name="Chang J.L."/>
            <person name="Chapple C."/>
            <person name="Chatterji S."/>
            <person name="Chinwalla A."/>
            <person name="Civetta A."/>
            <person name="Clifton S.W."/>
            <person name="Comeron J.M."/>
            <person name="Costello J.C."/>
            <person name="Coyne J.A."/>
            <person name="Daub J."/>
            <person name="David R.G."/>
            <person name="Delcher A.L."/>
            <person name="Delehaunty K."/>
            <person name="Do C.B."/>
            <person name="Ebling H."/>
            <person name="Edwards K."/>
            <person name="Eickbush T."/>
            <person name="Evans J.D."/>
            <person name="Filipski A."/>
            <person name="Findeiss S."/>
            <person name="Freyhult E."/>
            <person name="Fulton L."/>
            <person name="Fulton R."/>
            <person name="Garcia A.C."/>
            <person name="Gardiner A."/>
            <person name="Garfield D.A."/>
            <person name="Garvin B.E."/>
            <person name="Gibson G."/>
            <person name="Gilbert D."/>
            <person name="Gnerre S."/>
            <person name="Godfrey J."/>
            <person name="Good R."/>
            <person name="Gotea V."/>
            <person name="Gravely B."/>
            <person name="Greenberg A.J."/>
            <person name="Griffiths-Jones S."/>
            <person name="Gross S."/>
            <person name="Guigo R."/>
            <person name="Gustafson E.A."/>
            <person name="Haerty W."/>
            <person name="Hahn M.W."/>
            <person name="Halligan D.L."/>
            <person name="Halpern A.L."/>
            <person name="Halter G.M."/>
            <person name="Han M.V."/>
            <person name="Heger A."/>
            <person name="Hillier L."/>
            <person name="Hinrichs A.S."/>
            <person name="Holmes I."/>
            <person name="Hoskins R.A."/>
            <person name="Hubisz M.J."/>
            <person name="Hultmark D."/>
            <person name="Huntley M.A."/>
            <person name="Jaffe D.B."/>
            <person name="Jagadeeshan S."/>
            <person name="Jeck W.R."/>
            <person name="Johnson J."/>
            <person name="Jones C.D."/>
            <person name="Jordan W.C."/>
            <person name="Karpen G.H."/>
            <person name="Kataoka E."/>
            <person name="Keightley P.D."/>
            <person name="Kheradpour P."/>
            <person name="Kirkness E.F."/>
            <person name="Koerich L.B."/>
            <person name="Kristiansen K."/>
            <person name="Kudrna D."/>
            <person name="Kulathinal R.J."/>
            <person name="Kumar S."/>
            <person name="Kwok R."/>
            <person name="Lander E."/>
            <person name="Langley C.H."/>
            <person name="Lapoint R."/>
            <person name="Lazzaro B.P."/>
            <person name="Lee S.J."/>
            <person name="Levesque L."/>
            <person name="Li R."/>
            <person name="Lin C.F."/>
            <person name="Lin M.F."/>
            <person name="Lindblad-Toh K."/>
            <person name="Llopart A."/>
            <person name="Long M."/>
            <person name="Low L."/>
            <person name="Lozovsky E."/>
            <person name="Lu J."/>
            <person name="Luo M."/>
            <person name="Machado C.A."/>
            <person name="Makalowski W."/>
            <person name="Marzo M."/>
            <person name="Matsuda M."/>
            <person name="Matzkin L."/>
            <person name="McAllister B."/>
            <person name="McBride C.S."/>
            <person name="McKernan B."/>
            <person name="McKernan K."/>
            <person name="Mendez-Lago M."/>
            <person name="Minx P."/>
            <person name="Mollenhauer M.U."/>
            <person name="Montooth K."/>
            <person name="Mount S.M."/>
            <person name="Mu X."/>
            <person name="Myers E."/>
            <person name="Negre B."/>
            <person name="Newfeld S."/>
            <person name="Nielsen R."/>
            <person name="Noor M.A."/>
            <person name="O'Grady P."/>
            <person name="Pachter L."/>
            <person name="Papaceit M."/>
            <person name="Parisi M.J."/>
            <person name="Parisi M."/>
            <person name="Parts L."/>
            <person name="Pedersen J.S."/>
            <person name="Pesole G."/>
            <person name="Phillippy A.M."/>
            <person name="Ponting C.P."/>
            <person name="Pop M."/>
            <person name="Porcelli D."/>
            <person name="Powell J.R."/>
            <person name="Prohaska S."/>
            <person name="Pruitt K."/>
            <person name="Puig M."/>
            <person name="Quesneville H."/>
            <person name="Ram K.R."/>
            <person name="Rand D."/>
            <person name="Rasmussen M.D."/>
            <person name="Reed L.K."/>
            <person name="Reenan R."/>
            <person name="Reily A."/>
            <person name="Remington K.A."/>
            <person name="Rieger T.T."/>
            <person name="Ritchie M.G."/>
            <person name="Robin C."/>
            <person name="Rogers Y.H."/>
            <person name="Rohde C."/>
            <person name="Rozas J."/>
            <person name="Rubenfield M.J."/>
            <person name="Ruiz A."/>
            <person name="Russo S."/>
            <person name="Salzberg S.L."/>
            <person name="Sanchez-Gracia A."/>
            <person name="Saranga D.J."/>
            <person name="Sato H."/>
            <person name="Schaeffer S.W."/>
            <person name="Schatz M.C."/>
            <person name="Schlenke T."/>
            <person name="Schwartz R."/>
            <person name="Segarra C."/>
            <person name="Singh R.S."/>
            <person name="Sirot L."/>
            <person name="Sirota M."/>
            <person name="Sisneros N.B."/>
            <person name="Smith C.D."/>
            <person name="Smith T.F."/>
            <person name="Spieth J."/>
            <person name="Stage D.E."/>
            <person name="Stark A."/>
            <person name="Stephan W."/>
            <person name="Strausberg R.L."/>
            <person name="Strempel S."/>
            <person name="Sturgill D."/>
            <person name="Sutton G."/>
            <person name="Sutton G.G."/>
            <person name="Tao W."/>
            <person name="Teichmann S."/>
            <person name="Tobari Y.N."/>
            <person name="Tomimura Y."/>
            <person name="Tsolas J.M."/>
            <person name="Valente V.L."/>
            <person name="Venter E."/>
            <person name="Venter J.C."/>
            <person name="Vicario S."/>
            <person name="Vieira F.G."/>
            <person name="Vilella A.J."/>
            <person name="Villasante A."/>
            <person name="Walenz B."/>
            <person name="Wang J."/>
            <person name="Wasserman M."/>
            <person name="Watts T."/>
            <person name="Wilson D."/>
            <person name="Wilson R.K."/>
            <person name="Wing R.A."/>
            <person name="Wolfner M.F."/>
            <person name="Wong A."/>
            <person name="Wong G.K."/>
            <person name="Wu C.I."/>
            <person name="Wu G."/>
            <person name="Yamamoto D."/>
            <person name="Yang H.P."/>
            <person name="Yang S.P."/>
            <person name="Yorke J.A."/>
            <person name="Yoshida K."/>
            <person name="Zdobnov E."/>
            <person name="Zhang P."/>
            <person name="Zhang Y."/>
            <person name="Zimin A.V."/>
            <person name="Baldwin J."/>
            <person name="Abdouelleil A."/>
            <person name="Abdulkadir J."/>
            <person name="Abebe A."/>
            <person name="Abera B."/>
            <person name="Abreu J."/>
            <person name="Acer S.C."/>
            <person name="Aftuck L."/>
            <person name="Alexander A."/>
            <person name="An P."/>
            <person name="Anderson E."/>
            <person name="Anderson S."/>
            <person name="Arachi H."/>
            <person name="Azer M."/>
            <person name="Bachantsang P."/>
            <person name="Barry A."/>
            <person name="Bayul T."/>
            <person name="Berlin A."/>
            <person name="Bessette D."/>
            <person name="Bloom T."/>
            <person name="Blye J."/>
            <person name="Boguslavskiy L."/>
            <person name="Bonnet C."/>
            <person name="Boukhgalter B."/>
            <person name="Bourzgui I."/>
            <person name="Brown A."/>
            <person name="Cahill P."/>
            <person name="Channer S."/>
            <person name="Cheshatsang Y."/>
            <person name="Chuda L."/>
            <person name="Citroen M."/>
            <person name="Collymore A."/>
            <person name="Cooke P."/>
            <person name="Costello M."/>
            <person name="D'Aco K."/>
            <person name="Daza R."/>
            <person name="De Haan G."/>
            <person name="DeGray S."/>
            <person name="DeMaso C."/>
            <person name="Dhargay N."/>
            <person name="Dooley K."/>
            <person name="Dooley E."/>
            <person name="Doricent M."/>
            <person name="Dorje P."/>
            <person name="Dorjee K."/>
            <person name="Dupes A."/>
            <person name="Elong R."/>
            <person name="Falk J."/>
            <person name="Farina A."/>
            <person name="Faro S."/>
            <person name="Ferguson D."/>
            <person name="Fisher S."/>
            <person name="Foley C.D."/>
            <person name="Franke A."/>
            <person name="Friedrich D."/>
            <person name="Gadbois L."/>
            <person name="Gearin G."/>
            <person name="Gearin C.R."/>
            <person name="Giannoukos G."/>
            <person name="Goode T."/>
            <person name="Graham J."/>
            <person name="Grandbois E."/>
            <person name="Grewal S."/>
            <person name="Gyaltsen K."/>
            <person name="Hafez N."/>
            <person name="Hagos B."/>
            <person name="Hall J."/>
            <person name="Henson C."/>
            <person name="Hollinger A."/>
            <person name="Honan T."/>
            <person name="Huard M.D."/>
            <person name="Hughes L."/>
            <person name="Hurhula B."/>
            <person name="Husby M.E."/>
            <person name="Kamat A."/>
            <person name="Kanga B."/>
            <person name="Kashin S."/>
            <person name="Khazanovich D."/>
            <person name="Kisner P."/>
            <person name="Lance K."/>
            <person name="Lara M."/>
            <person name="Lee W."/>
            <person name="Lennon N."/>
            <person name="Letendre F."/>
            <person name="LeVine R."/>
            <person name="Lipovsky A."/>
            <person name="Liu X."/>
            <person name="Liu J."/>
            <person name="Liu S."/>
            <person name="Lokyitsang T."/>
            <person name="Lokyitsang Y."/>
            <person name="Lubonja R."/>
            <person name="Lui A."/>
            <person name="MacDonald P."/>
            <person name="Magnisalis V."/>
            <person name="Maru K."/>
            <person name="Matthews C."/>
            <person name="McCusker W."/>
            <person name="McDonough S."/>
            <person name="Mehta T."/>
            <person name="Meldrim J."/>
            <person name="Meneus L."/>
            <person name="Mihai O."/>
            <person name="Mihalev A."/>
            <person name="Mihova T."/>
            <person name="Mittelman R."/>
            <person name="Mlenga V."/>
            <person name="Montmayeur A."/>
            <person name="Mulrain L."/>
            <person name="Navidi A."/>
            <person name="Naylor J."/>
            <person name="Negash T."/>
            <person name="Nguyen T."/>
            <person name="Nguyen N."/>
            <person name="Nicol R."/>
            <person name="Norbu C."/>
            <person name="Norbu N."/>
            <person name="Novod N."/>
            <person name="O'Neill B."/>
            <person name="Osman S."/>
            <person name="Markiewicz E."/>
            <person name="Oyono O.L."/>
            <person name="Patti C."/>
            <person name="Phunkhang P."/>
            <person name="Pierre F."/>
            <person name="Priest M."/>
            <person name="Raghuraman S."/>
            <person name="Rege F."/>
            <person name="Reyes R."/>
            <person name="Rise C."/>
            <person name="Rogov P."/>
            <person name="Ross K."/>
            <person name="Ryan E."/>
            <person name="Settipalli S."/>
            <person name="Shea T."/>
            <person name="Sherpa N."/>
            <person name="Shi L."/>
            <person name="Shih D."/>
            <person name="Sparrow T."/>
            <person name="Spaulding J."/>
            <person name="Stalker J."/>
            <person name="Stange-Thomann N."/>
            <person name="Stavropoulos S."/>
            <person name="Stone C."/>
            <person name="Strader C."/>
            <person name="Tesfaye S."/>
            <person name="Thomson T."/>
            <person name="Thoulutsang Y."/>
            <person name="Thoulutsang D."/>
            <person name="Topham K."/>
            <person name="Topping I."/>
            <person name="Tsamla T."/>
            <person name="Vassiliev H."/>
            <person name="Vo A."/>
            <person name="Wangchuk T."/>
            <person name="Wangdi T."/>
            <person name="Weiand M."/>
            <person name="Wilkinson J."/>
            <person name="Wilson A."/>
            <person name="Yadav S."/>
            <person name="Young G."/>
            <person name="Yu Q."/>
            <person name="Zembek L."/>
            <person name="Zhong D."/>
            <person name="Zimmer A."/>
            <person name="Zwirko Z."/>
            <person name="Jaffe D.B."/>
            <person name="Alvarez P."/>
            <person name="Brockman W."/>
            <person name="Butler J."/>
            <person name="Chin C."/>
            <person name="Gnerre S."/>
            <person name="Grabherr M."/>
            <person name="Kleber M."/>
            <person name="Mauceli E."/>
            <person name="MacCallum I."/>
        </authorList>
    </citation>
    <scope>NUCLEOTIDE SEQUENCE [LARGE SCALE GENOMIC DNA]</scope>
    <source>
        <strain evidence="14">Tucson 15287-2541.00</strain>
    </source>
</reference>
<feature type="chain" id="PRO_5002811584" description="trypsin" evidence="11">
    <location>
        <begin position="23"/>
        <end position="306"/>
    </location>
</feature>
<dbReference type="SMART" id="SM00020">
    <property type="entry name" value="Tryp_SPc"/>
    <property type="match status" value="1"/>
</dbReference>
<dbReference type="PANTHER" id="PTHR24276:SF91">
    <property type="entry name" value="AT26814P-RELATED"/>
    <property type="match status" value="1"/>
</dbReference>
<dbReference type="OMA" id="RGDNHFC"/>
<dbReference type="eggNOG" id="KOG3627">
    <property type="taxonomic scope" value="Eukaryota"/>
</dbReference>
<protein>
    <recommendedName>
        <fullName evidence="10">trypsin</fullName>
        <ecNumber evidence="10">3.4.21.4</ecNumber>
    </recommendedName>
</protein>
<evidence type="ECO:0000256" key="2">
    <source>
        <dbReference type="ARBA" id="ARBA00007664"/>
    </source>
</evidence>
<dbReference type="PRINTS" id="PR00722">
    <property type="entry name" value="CHYMOTRYPSIN"/>
</dbReference>
<proteinExistence type="inferred from homology"/>
<dbReference type="GO" id="GO:0005576">
    <property type="term" value="C:extracellular region"/>
    <property type="evidence" value="ECO:0007669"/>
    <property type="project" value="UniProtKB-SubCell"/>
</dbReference>
<accession>B4J5Q9</accession>
<dbReference type="Gene3D" id="2.40.10.10">
    <property type="entry name" value="Trypsin-like serine proteases"/>
    <property type="match status" value="1"/>
</dbReference>
<evidence type="ECO:0000313" key="14">
    <source>
        <dbReference type="Proteomes" id="UP000001070"/>
    </source>
</evidence>
<dbReference type="Proteomes" id="UP000001070">
    <property type="component" value="Unassembled WGS sequence"/>
</dbReference>
<keyword evidence="6" id="KW-0720">Serine protease</keyword>
<evidence type="ECO:0000256" key="4">
    <source>
        <dbReference type="ARBA" id="ARBA00022729"/>
    </source>
</evidence>
<dbReference type="InterPro" id="IPR009003">
    <property type="entry name" value="Peptidase_S1_PA"/>
</dbReference>
<keyword evidence="7" id="KW-0865">Zymogen</keyword>
<keyword evidence="14" id="KW-1185">Reference proteome</keyword>
<evidence type="ECO:0000256" key="8">
    <source>
        <dbReference type="ARBA" id="ARBA00023157"/>
    </source>
</evidence>
<dbReference type="EMBL" id="CH916367">
    <property type="protein sequence ID" value="EDW01835.1"/>
    <property type="molecule type" value="Genomic_DNA"/>
</dbReference>
<evidence type="ECO:0000256" key="3">
    <source>
        <dbReference type="ARBA" id="ARBA00022670"/>
    </source>
</evidence>
<evidence type="ECO:0000256" key="9">
    <source>
        <dbReference type="ARBA" id="ARBA00036320"/>
    </source>
</evidence>
<dbReference type="InParanoid" id="B4J5Q9"/>
<feature type="signal peptide" evidence="11">
    <location>
        <begin position="1"/>
        <end position="22"/>
    </location>
</feature>
<dbReference type="InterPro" id="IPR001254">
    <property type="entry name" value="Trypsin_dom"/>
</dbReference>
<dbReference type="InterPro" id="IPR050430">
    <property type="entry name" value="Peptidase_S1"/>
</dbReference>
<comment type="subcellular location">
    <subcellularLocation>
        <location evidence="1">Secreted</location>
        <location evidence="1">Extracellular space</location>
    </subcellularLocation>
</comment>
<keyword evidence="8" id="KW-1015">Disulfide bond</keyword>
<dbReference type="InterPro" id="IPR043504">
    <property type="entry name" value="Peptidase_S1_PA_chymotrypsin"/>
</dbReference>
<evidence type="ECO:0000256" key="10">
    <source>
        <dbReference type="ARBA" id="ARBA00038868"/>
    </source>
</evidence>
<name>B4J5Q9_DROGR</name>
<dbReference type="FunCoup" id="B4J5Q9">
    <property type="interactions" value="3"/>
</dbReference>
<dbReference type="PROSITE" id="PS00134">
    <property type="entry name" value="TRYPSIN_HIS"/>
    <property type="match status" value="1"/>
</dbReference>
<dbReference type="AlphaFoldDB" id="B4J5Q9"/>
<sequence length="306" mass="34616">MNISSILRVYWLLELLVGFAYADRGTFTRNSDDQFQMLIAGGVIPDHSQYVKNVVSIRTLRHIQYYGDNHFCTGVILGSRAILTAAHCVTDRHKSIMNPRGLLIVFGNSYRLNRFSRDDSRHVDKILVHPKYRRYVNYDVAVMRLMDRIPGNMRLVQPVVRRSHNDLIVGMRCVTLGWGQVYPHGPYANEMMFLDVIIRTNDFCKDMDNFVPEANICSEPSAEGQVCPGDLGAPLMCRNDLSGIIGGAQSCEGVTAIKFVNYSYVDDWVEDTVNAISCSNSIWLSPFFYALHILTAVQAFGAKQCW</sequence>
<feature type="domain" description="Peptidase S1" evidence="12">
    <location>
        <begin position="39"/>
        <end position="274"/>
    </location>
</feature>
<dbReference type="PROSITE" id="PS50240">
    <property type="entry name" value="TRYPSIN_DOM"/>
    <property type="match status" value="1"/>
</dbReference>
<evidence type="ECO:0000313" key="13">
    <source>
        <dbReference type="EMBL" id="EDW01835.1"/>
    </source>
</evidence>
<dbReference type="PhylomeDB" id="B4J5Q9"/>
<comment type="similarity">
    <text evidence="2">Belongs to the peptidase S1 family.</text>
</comment>
<dbReference type="SMR" id="B4J5Q9"/>
<dbReference type="HOGENOM" id="CLU_006842_7_2_1"/>
<dbReference type="Pfam" id="PF00089">
    <property type="entry name" value="Trypsin"/>
    <property type="match status" value="1"/>
</dbReference>
<evidence type="ECO:0000256" key="7">
    <source>
        <dbReference type="ARBA" id="ARBA00023145"/>
    </source>
</evidence>
<dbReference type="SUPFAM" id="SSF50494">
    <property type="entry name" value="Trypsin-like serine proteases"/>
    <property type="match status" value="1"/>
</dbReference>
<evidence type="ECO:0000256" key="1">
    <source>
        <dbReference type="ARBA" id="ARBA00004239"/>
    </source>
</evidence>
<evidence type="ECO:0000256" key="5">
    <source>
        <dbReference type="ARBA" id="ARBA00022801"/>
    </source>
</evidence>
<organism evidence="14">
    <name type="scientific">Drosophila grimshawi</name>
    <name type="common">Hawaiian fruit fly</name>
    <name type="synonym">Idiomyia grimshawi</name>
    <dbReference type="NCBI Taxonomy" id="7222"/>
    <lineage>
        <taxon>Eukaryota</taxon>
        <taxon>Metazoa</taxon>
        <taxon>Ecdysozoa</taxon>
        <taxon>Arthropoda</taxon>
        <taxon>Hexapoda</taxon>
        <taxon>Insecta</taxon>
        <taxon>Pterygota</taxon>
        <taxon>Neoptera</taxon>
        <taxon>Endopterygota</taxon>
        <taxon>Diptera</taxon>
        <taxon>Brachycera</taxon>
        <taxon>Muscomorpha</taxon>
        <taxon>Ephydroidea</taxon>
        <taxon>Drosophilidae</taxon>
        <taxon>Drosophila</taxon>
        <taxon>Hawaiian Drosophila</taxon>
    </lineage>
</organism>
<dbReference type="KEGG" id="dgr:6560441"/>
<gene>
    <name evidence="13" type="primary">Dgri\GH20227</name>
    <name evidence="13" type="ORF">Dgri_GH20227</name>
</gene>
<dbReference type="EC" id="3.4.21.4" evidence="10"/>
<dbReference type="InterPro" id="IPR018114">
    <property type="entry name" value="TRYPSIN_HIS"/>
</dbReference>
<dbReference type="STRING" id="7222.B4J5Q9"/>
<evidence type="ECO:0000256" key="11">
    <source>
        <dbReference type="SAM" id="SignalP"/>
    </source>
</evidence>
<keyword evidence="5" id="KW-0378">Hydrolase</keyword>
<evidence type="ECO:0000256" key="6">
    <source>
        <dbReference type="ARBA" id="ARBA00022825"/>
    </source>
</evidence>
<dbReference type="InterPro" id="IPR001314">
    <property type="entry name" value="Peptidase_S1A"/>
</dbReference>
<comment type="catalytic activity">
    <reaction evidence="9">
        <text>Preferential cleavage: Arg-|-Xaa, Lys-|-Xaa.</text>
        <dbReference type="EC" id="3.4.21.4"/>
    </reaction>
</comment>
<keyword evidence="3" id="KW-0645">Protease</keyword>
<keyword evidence="4 11" id="KW-0732">Signal</keyword>
<dbReference type="GO" id="GO:0006508">
    <property type="term" value="P:proteolysis"/>
    <property type="evidence" value="ECO:0007669"/>
    <property type="project" value="UniProtKB-KW"/>
</dbReference>
<dbReference type="OrthoDB" id="8189841at2759"/>
<dbReference type="PANTHER" id="PTHR24276">
    <property type="entry name" value="POLYSERASE-RELATED"/>
    <property type="match status" value="1"/>
</dbReference>